<accession>A0ABV0Y9B6</accession>
<dbReference type="EMBL" id="JAHRIP010028231">
    <property type="protein sequence ID" value="MEQ2290148.1"/>
    <property type="molecule type" value="Genomic_DNA"/>
</dbReference>
<proteinExistence type="predicted"/>
<gene>
    <name evidence="1" type="ORF">AMECASPLE_000549</name>
</gene>
<sequence length="71" mass="8400">MDPNKHGFHKVKREKANDFHIVSSEKMTKSSCLWKGFTSFPYLPALNVAPVRRSQERWMASKTRTYIWQDV</sequence>
<protein>
    <submittedName>
        <fullName evidence="1">Uncharacterized protein</fullName>
    </submittedName>
</protein>
<comment type="caution">
    <text evidence="1">The sequence shown here is derived from an EMBL/GenBank/DDBJ whole genome shotgun (WGS) entry which is preliminary data.</text>
</comment>
<evidence type="ECO:0000313" key="1">
    <source>
        <dbReference type="EMBL" id="MEQ2290148.1"/>
    </source>
</evidence>
<organism evidence="1 2">
    <name type="scientific">Ameca splendens</name>
    <dbReference type="NCBI Taxonomy" id="208324"/>
    <lineage>
        <taxon>Eukaryota</taxon>
        <taxon>Metazoa</taxon>
        <taxon>Chordata</taxon>
        <taxon>Craniata</taxon>
        <taxon>Vertebrata</taxon>
        <taxon>Euteleostomi</taxon>
        <taxon>Actinopterygii</taxon>
        <taxon>Neopterygii</taxon>
        <taxon>Teleostei</taxon>
        <taxon>Neoteleostei</taxon>
        <taxon>Acanthomorphata</taxon>
        <taxon>Ovalentaria</taxon>
        <taxon>Atherinomorphae</taxon>
        <taxon>Cyprinodontiformes</taxon>
        <taxon>Goodeidae</taxon>
        <taxon>Ameca</taxon>
    </lineage>
</organism>
<evidence type="ECO:0000313" key="2">
    <source>
        <dbReference type="Proteomes" id="UP001469553"/>
    </source>
</evidence>
<keyword evidence="2" id="KW-1185">Reference proteome</keyword>
<reference evidence="1 2" key="1">
    <citation type="submission" date="2021-06" db="EMBL/GenBank/DDBJ databases">
        <authorList>
            <person name="Palmer J.M."/>
        </authorList>
    </citation>
    <scope>NUCLEOTIDE SEQUENCE [LARGE SCALE GENOMIC DNA]</scope>
    <source>
        <strain evidence="1 2">AS_MEX2019</strain>
        <tissue evidence="1">Muscle</tissue>
    </source>
</reference>
<dbReference type="Proteomes" id="UP001469553">
    <property type="component" value="Unassembled WGS sequence"/>
</dbReference>
<name>A0ABV0Y9B6_9TELE</name>